<evidence type="ECO:0000259" key="1">
    <source>
        <dbReference type="PROSITE" id="PS50104"/>
    </source>
</evidence>
<dbReference type="InterPro" id="IPR002182">
    <property type="entry name" value="NB-ARC"/>
</dbReference>
<reference evidence="2" key="1">
    <citation type="submission" date="2018-06" db="EMBL/GenBank/DDBJ databases">
        <authorList>
            <person name="Zhirakovskaya E."/>
        </authorList>
    </citation>
    <scope>NUCLEOTIDE SEQUENCE</scope>
</reference>
<accession>A0A3B0QVH6</accession>
<dbReference type="GO" id="GO:0043531">
    <property type="term" value="F:ADP binding"/>
    <property type="evidence" value="ECO:0007669"/>
    <property type="project" value="InterPro"/>
</dbReference>
<dbReference type="PANTHER" id="PTHR35205:SF1">
    <property type="entry name" value="ZU5 DOMAIN-CONTAINING PROTEIN"/>
    <property type="match status" value="1"/>
</dbReference>
<dbReference type="Gene3D" id="3.40.50.10140">
    <property type="entry name" value="Toll/interleukin-1 receptor homology (TIR) domain"/>
    <property type="match status" value="1"/>
</dbReference>
<dbReference type="Pfam" id="PF13676">
    <property type="entry name" value="TIR_2"/>
    <property type="match status" value="1"/>
</dbReference>
<dbReference type="AlphaFoldDB" id="A0A3B0QVH6"/>
<dbReference type="InterPro" id="IPR000157">
    <property type="entry name" value="TIR_dom"/>
</dbReference>
<evidence type="ECO:0000313" key="2">
    <source>
        <dbReference type="EMBL" id="VAV85480.1"/>
    </source>
</evidence>
<proteinExistence type="predicted"/>
<dbReference type="PANTHER" id="PTHR35205">
    <property type="entry name" value="NB-ARC AND TPR DOMAIN PROTEIN"/>
    <property type="match status" value="1"/>
</dbReference>
<dbReference type="EMBL" id="UOEA01000088">
    <property type="protein sequence ID" value="VAV85480.1"/>
    <property type="molecule type" value="Genomic_DNA"/>
</dbReference>
<protein>
    <recommendedName>
        <fullName evidence="1">TIR domain-containing protein</fullName>
    </recommendedName>
</protein>
<dbReference type="SMART" id="SM00255">
    <property type="entry name" value="TIR"/>
    <property type="match status" value="1"/>
</dbReference>
<sequence length="585" mass="67152">MSANSYNVFISYQSADLEFAEQLNARLVDEGFQVWFDKARLEAGCDWHSEIEAGCESSRIFLPVLTPHWKGSEWTRYETYGAEAVIPLHYDGEWDEVATPPLMRYQNLALNFKEDTDDEWKKLFDSIRRLLAQPLPEKVERIANLRYSANPYFVGRETDLNKIHETLHRRPTAALTQDGTVQAITALGGVGKTTMAREYAEKFWRLYPQIFWIDARINLVSEFARLAEILVPKLYTTDDQKKAEEAFNLLNDQTERLLIIDNAVDEESVQTWIPKSGGCRTIITSRFADWSSAIKVCPIDVLKPEPSREFLLLRTEREPTRENNDKCDLLAEKLGHLPLALDQAAAYIHAQGLDFGFDDYLRLYDKAHHELLNKGVLGSTEYPDSVITTWKATIAKLSPPARAVLRLIAFLSNERIPTEMFIKGAETVTRGAGEFDGKDEDSRTNRSLDEFFIRDAIKNLASYSMITTYGNDFTVHALVQTVERLDIYDKRKQADWIERTTELITSQGPLNAHDTNTWHIWDALMPHAEQLLEHTLINTLVQPNIKLPSRLANLYFGKGMYYKAIPLYQKIIKIIEKNPHQTKMI</sequence>
<dbReference type="Gene3D" id="3.40.50.300">
    <property type="entry name" value="P-loop containing nucleotide triphosphate hydrolases"/>
    <property type="match status" value="1"/>
</dbReference>
<dbReference type="SUPFAM" id="SSF52540">
    <property type="entry name" value="P-loop containing nucleoside triphosphate hydrolases"/>
    <property type="match status" value="1"/>
</dbReference>
<dbReference type="Pfam" id="PF00931">
    <property type="entry name" value="NB-ARC"/>
    <property type="match status" value="1"/>
</dbReference>
<dbReference type="PROSITE" id="PS50104">
    <property type="entry name" value="TIR"/>
    <property type="match status" value="1"/>
</dbReference>
<gene>
    <name evidence="2" type="ORF">MNBD_DELTA01-1165</name>
</gene>
<dbReference type="GO" id="GO:0007165">
    <property type="term" value="P:signal transduction"/>
    <property type="evidence" value="ECO:0007669"/>
    <property type="project" value="InterPro"/>
</dbReference>
<dbReference type="InterPro" id="IPR035897">
    <property type="entry name" value="Toll_tir_struct_dom_sf"/>
</dbReference>
<organism evidence="2">
    <name type="scientific">hydrothermal vent metagenome</name>
    <dbReference type="NCBI Taxonomy" id="652676"/>
    <lineage>
        <taxon>unclassified sequences</taxon>
        <taxon>metagenomes</taxon>
        <taxon>ecological metagenomes</taxon>
    </lineage>
</organism>
<name>A0A3B0QVH6_9ZZZZ</name>
<feature type="domain" description="TIR" evidence="1">
    <location>
        <begin position="4"/>
        <end position="150"/>
    </location>
</feature>
<dbReference type="SUPFAM" id="SSF52200">
    <property type="entry name" value="Toll/Interleukin receptor TIR domain"/>
    <property type="match status" value="1"/>
</dbReference>
<dbReference type="InterPro" id="IPR027417">
    <property type="entry name" value="P-loop_NTPase"/>
</dbReference>